<dbReference type="eggNOG" id="COG1788">
    <property type="taxonomic scope" value="Bacteria"/>
</dbReference>
<keyword evidence="3" id="KW-1185">Reference proteome</keyword>
<dbReference type="PANTHER" id="PTHR13707:SF60">
    <property type="entry name" value="ACETATE COA-TRANSFERASE SUBUNIT ALPHA"/>
    <property type="match status" value="1"/>
</dbReference>
<keyword evidence="1 2" id="KW-0808">Transferase</keyword>
<proteinExistence type="predicted"/>
<dbReference type="InterPro" id="IPR004165">
    <property type="entry name" value="CoA_trans_fam_I"/>
</dbReference>
<dbReference type="OrthoDB" id="9777193at2"/>
<dbReference type="EMBL" id="CU466930">
    <property type="protein sequence ID" value="CAO79960.1"/>
    <property type="molecule type" value="Genomic_DNA"/>
</dbReference>
<dbReference type="InterPro" id="IPR012792">
    <property type="entry name" value="3-oxoacid_CoA-transf_A"/>
</dbReference>
<evidence type="ECO:0000313" key="2">
    <source>
        <dbReference type="EMBL" id="CAO79960.1"/>
    </source>
</evidence>
<dbReference type="Pfam" id="PF01144">
    <property type="entry name" value="CoA_trans"/>
    <property type="match status" value="1"/>
</dbReference>
<dbReference type="HOGENOM" id="CLU_019942_2_1_0"/>
<dbReference type="AlphaFoldDB" id="B0VIH1"/>
<name>B0VIH1_CLOAI</name>
<dbReference type="KEGG" id="caci:CLOAM0042"/>
<dbReference type="SMART" id="SM00882">
    <property type="entry name" value="CoA_trans"/>
    <property type="match status" value="1"/>
</dbReference>
<dbReference type="InterPro" id="IPR037171">
    <property type="entry name" value="NagB/RpiA_transferase-like"/>
</dbReference>
<reference evidence="2 3" key="1">
    <citation type="journal article" date="2008" name="J. Bacteriol.">
        <title>'Candidatus Cloacamonas acidaminovorans': genome sequence reconstruction provides a first glimpse of a new bacterial division.</title>
        <authorList>
            <person name="Pelletier E."/>
            <person name="Kreimeyer A."/>
            <person name="Bocs S."/>
            <person name="Rouy Z."/>
            <person name="Gyapay G."/>
            <person name="Chouari R."/>
            <person name="Riviere D."/>
            <person name="Ganesan A."/>
            <person name="Daegelen P."/>
            <person name="Sghir A."/>
            <person name="Cohen G.N."/>
            <person name="Medigue C."/>
            <person name="Weissenbach J."/>
            <person name="Le Paslier D."/>
        </authorList>
    </citation>
    <scope>NUCLEOTIDE SEQUENCE [LARGE SCALE GENOMIC DNA]</scope>
    <source>
        <strain evidence="3">Evry</strain>
    </source>
</reference>
<dbReference type="Gene3D" id="3.40.1080.10">
    <property type="entry name" value="Glutaconate Coenzyme A-transferase"/>
    <property type="match status" value="1"/>
</dbReference>
<dbReference type="EC" id="2.8.3.9" evidence="2"/>
<organism evidence="2 3">
    <name type="scientific">Cloacimonas acidaminovorans (strain Evry)</name>
    <dbReference type="NCBI Taxonomy" id="459349"/>
    <lineage>
        <taxon>Bacteria</taxon>
        <taxon>Pseudomonadati</taxon>
        <taxon>Candidatus Cloacimonadota</taxon>
        <taxon>Candidatus Cloacimonadia</taxon>
        <taxon>Candidatus Cloacimonadales</taxon>
        <taxon>Candidatus Cloacimonadaceae</taxon>
        <taxon>Candidatus Cloacimonas</taxon>
    </lineage>
</organism>
<accession>B0VIH1</accession>
<protein>
    <submittedName>
        <fullName evidence="2">Acetoacetate:butyrate CoA-transferase alpha subunit</fullName>
        <ecNumber evidence="2">2.8.3.9</ecNumber>
    </submittedName>
</protein>
<sequence>MVQIISAAEAAAMIKPGNRLAIGGFLAVGAPETIIDAMVENGNKDLHIIVIASDWEDRGVGKLVVNKMVKSAQVSHMGTNKTIQAQMNAGEIDIELVPQGTLMERVRAFGAGLGGILTPTGLGTIVAEGKQIITVDGKDYLLETAIPSDFALIKAHKADKLGNLTYRKTARNSNPIMAMAGKITIAEVDEIVEIGELDPEEVITPGVFVNYLVLAKEN</sequence>
<dbReference type="Proteomes" id="UP000002019">
    <property type="component" value="Chromosome"/>
</dbReference>
<evidence type="ECO:0000256" key="1">
    <source>
        <dbReference type="ARBA" id="ARBA00022679"/>
    </source>
</evidence>
<gene>
    <name evidence="2" type="primary">atoD</name>
    <name evidence="2" type="ordered locus">CLOAM0042</name>
</gene>
<dbReference type="NCBIfam" id="TIGR02429">
    <property type="entry name" value="pcaI_scoA_fam"/>
    <property type="match status" value="1"/>
</dbReference>
<dbReference type="SUPFAM" id="SSF100950">
    <property type="entry name" value="NagB/RpiA/CoA transferase-like"/>
    <property type="match status" value="1"/>
</dbReference>
<dbReference type="GO" id="GO:0047371">
    <property type="term" value="F:butyrate-acetoacetate CoA-transferase activity"/>
    <property type="evidence" value="ECO:0007669"/>
    <property type="project" value="UniProtKB-EC"/>
</dbReference>
<dbReference type="STRING" id="459349.CLOAM0042"/>
<dbReference type="PANTHER" id="PTHR13707">
    <property type="entry name" value="KETOACID-COENZYME A TRANSFERASE"/>
    <property type="match status" value="1"/>
</dbReference>
<evidence type="ECO:0000313" key="3">
    <source>
        <dbReference type="Proteomes" id="UP000002019"/>
    </source>
</evidence>
<dbReference type="RefSeq" id="WP_015423821.1">
    <property type="nucleotide sequence ID" value="NC_020449.1"/>
</dbReference>